<reference evidence="1 2" key="1">
    <citation type="journal article" date="2018" name="Sci. Rep.">
        <title>Genome sequence of the cauliflower mushroom Sparassis crispa (Hanabiratake) and its association with beneficial usage.</title>
        <authorList>
            <person name="Kiyama R."/>
            <person name="Furutani Y."/>
            <person name="Kawaguchi K."/>
            <person name="Nakanishi T."/>
        </authorList>
    </citation>
    <scope>NUCLEOTIDE SEQUENCE [LARGE SCALE GENOMIC DNA]</scope>
</reference>
<dbReference type="RefSeq" id="XP_027609812.1">
    <property type="nucleotide sequence ID" value="XM_027754011.1"/>
</dbReference>
<organism evidence="1 2">
    <name type="scientific">Sparassis crispa</name>
    <dbReference type="NCBI Taxonomy" id="139825"/>
    <lineage>
        <taxon>Eukaryota</taxon>
        <taxon>Fungi</taxon>
        <taxon>Dikarya</taxon>
        <taxon>Basidiomycota</taxon>
        <taxon>Agaricomycotina</taxon>
        <taxon>Agaricomycetes</taxon>
        <taxon>Polyporales</taxon>
        <taxon>Sparassidaceae</taxon>
        <taxon>Sparassis</taxon>
    </lineage>
</organism>
<evidence type="ECO:0000313" key="2">
    <source>
        <dbReference type="Proteomes" id="UP000287166"/>
    </source>
</evidence>
<dbReference type="AlphaFoldDB" id="A0A401G9T0"/>
<proteinExistence type="predicted"/>
<dbReference type="InParanoid" id="A0A401G9T0"/>
<dbReference type="GeneID" id="38775816"/>
<protein>
    <submittedName>
        <fullName evidence="1">Uncharacterized protein</fullName>
    </submittedName>
</protein>
<sequence length="85" mass="9766">MSSMQTLLLLLNYRKLRLIALRPRRTVLSSEAAVDGPEISGSRHFLLQTIQIWLHCPTASPVEVEMWDQRGSWMYASPVISDQRL</sequence>
<dbReference type="EMBL" id="BFAD01000002">
    <property type="protein sequence ID" value="GBE78899.1"/>
    <property type="molecule type" value="Genomic_DNA"/>
</dbReference>
<keyword evidence="2" id="KW-1185">Reference proteome</keyword>
<dbReference type="Proteomes" id="UP000287166">
    <property type="component" value="Unassembled WGS sequence"/>
</dbReference>
<accession>A0A401G9T0</accession>
<evidence type="ECO:0000313" key="1">
    <source>
        <dbReference type="EMBL" id="GBE78899.1"/>
    </source>
</evidence>
<name>A0A401G9T0_9APHY</name>
<gene>
    <name evidence="1" type="ORF">SCP_0200960</name>
</gene>
<comment type="caution">
    <text evidence="1">The sequence shown here is derived from an EMBL/GenBank/DDBJ whole genome shotgun (WGS) entry which is preliminary data.</text>
</comment>